<dbReference type="Gramene" id="FCD_00000340-RA">
    <property type="protein sequence ID" value="FCD_00000340-RA:cds"/>
    <property type="gene ID" value="FCD_00000340"/>
</dbReference>
<evidence type="ECO:0000313" key="2">
    <source>
        <dbReference type="EMBL" id="GMN50359.1"/>
    </source>
</evidence>
<dbReference type="EMBL" id="BTGU01000033">
    <property type="protein sequence ID" value="GMN50359.1"/>
    <property type="molecule type" value="Genomic_DNA"/>
</dbReference>
<evidence type="ECO:0000256" key="1">
    <source>
        <dbReference type="SAM" id="MobiDB-lite"/>
    </source>
</evidence>
<comment type="caution">
    <text evidence="2">The sequence shown here is derived from an EMBL/GenBank/DDBJ whole genome shotgun (WGS) entry which is preliminary data.</text>
</comment>
<feature type="region of interest" description="Disordered" evidence="1">
    <location>
        <begin position="1"/>
        <end position="51"/>
    </location>
</feature>
<feature type="region of interest" description="Disordered" evidence="1">
    <location>
        <begin position="71"/>
        <end position="99"/>
    </location>
</feature>
<feature type="compositionally biased region" description="Low complexity" evidence="1">
    <location>
        <begin position="73"/>
        <end position="87"/>
    </location>
</feature>
<name>A0AA88AD54_FICCA</name>
<protein>
    <submittedName>
        <fullName evidence="2">Uncharacterized protein</fullName>
    </submittedName>
</protein>
<evidence type="ECO:0000313" key="3">
    <source>
        <dbReference type="Proteomes" id="UP001187192"/>
    </source>
</evidence>
<sequence>MSLKQSTGVLEEEKKMTEKKKGEEAVMTARSTETEEAKAETWRFKPKQGSVIPKKRRLVQSMMLDYAQHKLTGSGCSSAQSSSPGDSNRVYPNSSNHAD</sequence>
<proteinExistence type="predicted"/>
<feature type="compositionally biased region" description="Basic and acidic residues" evidence="1">
    <location>
        <begin position="11"/>
        <end position="24"/>
    </location>
</feature>
<organism evidence="2 3">
    <name type="scientific">Ficus carica</name>
    <name type="common">Common fig</name>
    <dbReference type="NCBI Taxonomy" id="3494"/>
    <lineage>
        <taxon>Eukaryota</taxon>
        <taxon>Viridiplantae</taxon>
        <taxon>Streptophyta</taxon>
        <taxon>Embryophyta</taxon>
        <taxon>Tracheophyta</taxon>
        <taxon>Spermatophyta</taxon>
        <taxon>Magnoliopsida</taxon>
        <taxon>eudicotyledons</taxon>
        <taxon>Gunneridae</taxon>
        <taxon>Pentapetalae</taxon>
        <taxon>rosids</taxon>
        <taxon>fabids</taxon>
        <taxon>Rosales</taxon>
        <taxon>Moraceae</taxon>
        <taxon>Ficeae</taxon>
        <taxon>Ficus</taxon>
    </lineage>
</organism>
<feature type="compositionally biased region" description="Basic and acidic residues" evidence="1">
    <location>
        <begin position="32"/>
        <end position="43"/>
    </location>
</feature>
<feature type="compositionally biased region" description="Polar residues" evidence="1">
    <location>
        <begin position="90"/>
        <end position="99"/>
    </location>
</feature>
<accession>A0AA88AD54</accession>
<keyword evidence="3" id="KW-1185">Reference proteome</keyword>
<reference evidence="2" key="1">
    <citation type="submission" date="2023-07" db="EMBL/GenBank/DDBJ databases">
        <title>draft genome sequence of fig (Ficus carica).</title>
        <authorList>
            <person name="Takahashi T."/>
            <person name="Nishimura K."/>
        </authorList>
    </citation>
    <scope>NUCLEOTIDE SEQUENCE</scope>
</reference>
<gene>
    <name evidence="2" type="ORF">TIFTF001_019515</name>
</gene>
<dbReference type="AlphaFoldDB" id="A0AA88AD54"/>
<dbReference type="Proteomes" id="UP001187192">
    <property type="component" value="Unassembled WGS sequence"/>
</dbReference>